<dbReference type="GO" id="GO:0043041">
    <property type="term" value="P:amino acid activation for nonribosomal peptide biosynthetic process"/>
    <property type="evidence" value="ECO:0007669"/>
    <property type="project" value="TreeGrafter"/>
</dbReference>
<dbReference type="SUPFAM" id="SSF47336">
    <property type="entry name" value="ACP-like"/>
    <property type="match status" value="1"/>
</dbReference>
<feature type="transmembrane region" description="Helical" evidence="2">
    <location>
        <begin position="1578"/>
        <end position="1606"/>
    </location>
</feature>
<dbReference type="SUPFAM" id="SSF56801">
    <property type="entry name" value="Acetyl-CoA synthetase-like"/>
    <property type="match status" value="1"/>
</dbReference>
<dbReference type="GeneID" id="75918882"/>
<dbReference type="Pfam" id="PF00501">
    <property type="entry name" value="AMP-binding"/>
    <property type="match status" value="1"/>
</dbReference>
<dbReference type="Gene3D" id="3.40.50.12780">
    <property type="entry name" value="N-terminal domain of ligase-like"/>
    <property type="match status" value="1"/>
</dbReference>
<evidence type="ECO:0000313" key="4">
    <source>
        <dbReference type="EMBL" id="KAI8579495.1"/>
    </source>
</evidence>
<dbReference type="SUPFAM" id="SSF51161">
    <property type="entry name" value="Trimeric LpxA-like enzymes"/>
    <property type="match status" value="3"/>
</dbReference>
<dbReference type="InterPro" id="IPR000873">
    <property type="entry name" value="AMP-dep_synth/lig_dom"/>
</dbReference>
<feature type="transmembrane region" description="Helical" evidence="2">
    <location>
        <begin position="1064"/>
        <end position="1087"/>
    </location>
</feature>
<dbReference type="PANTHER" id="PTHR45527:SF1">
    <property type="entry name" value="FATTY ACID SYNTHASE"/>
    <property type="match status" value="1"/>
</dbReference>
<dbReference type="NCBIfam" id="TIGR01733">
    <property type="entry name" value="AA-adenyl-dom"/>
    <property type="match status" value="1"/>
</dbReference>
<dbReference type="CDD" id="cd05930">
    <property type="entry name" value="A_NRPS"/>
    <property type="match status" value="1"/>
</dbReference>
<dbReference type="GO" id="GO:0044550">
    <property type="term" value="P:secondary metabolite biosynthetic process"/>
    <property type="evidence" value="ECO:0007669"/>
    <property type="project" value="TreeGrafter"/>
</dbReference>
<dbReference type="GO" id="GO:0031177">
    <property type="term" value="F:phosphopantetheine binding"/>
    <property type="evidence" value="ECO:0007669"/>
    <property type="project" value="TreeGrafter"/>
</dbReference>
<accession>A0AAD5HCQ7</accession>
<name>A0AAD5HCQ7_UMBRA</name>
<keyword evidence="2" id="KW-0472">Membrane</keyword>
<dbReference type="GO" id="GO:0016874">
    <property type="term" value="F:ligase activity"/>
    <property type="evidence" value="ECO:0007669"/>
    <property type="project" value="UniProtKB-KW"/>
</dbReference>
<keyword evidence="1" id="KW-0436">Ligase</keyword>
<feature type="transmembrane region" description="Helical" evidence="2">
    <location>
        <begin position="1548"/>
        <end position="1572"/>
    </location>
</feature>
<feature type="domain" description="Carrier" evidence="3">
    <location>
        <begin position="826"/>
        <end position="904"/>
    </location>
</feature>
<dbReference type="Proteomes" id="UP001206595">
    <property type="component" value="Unassembled WGS sequence"/>
</dbReference>
<dbReference type="Gene3D" id="3.30.300.30">
    <property type="match status" value="1"/>
</dbReference>
<organism evidence="4 5">
    <name type="scientific">Umbelopsis ramanniana AG</name>
    <dbReference type="NCBI Taxonomy" id="1314678"/>
    <lineage>
        <taxon>Eukaryota</taxon>
        <taxon>Fungi</taxon>
        <taxon>Fungi incertae sedis</taxon>
        <taxon>Mucoromycota</taxon>
        <taxon>Mucoromycotina</taxon>
        <taxon>Umbelopsidomycetes</taxon>
        <taxon>Umbelopsidales</taxon>
        <taxon>Umbelopsidaceae</taxon>
        <taxon>Umbelopsis</taxon>
    </lineage>
</organism>
<keyword evidence="2" id="KW-0812">Transmembrane</keyword>
<feature type="transmembrane region" description="Helical" evidence="2">
    <location>
        <begin position="944"/>
        <end position="968"/>
    </location>
</feature>
<reference evidence="4" key="2">
    <citation type="journal article" date="2022" name="Proc. Natl. Acad. Sci. U.S.A.">
        <title>Diploid-dominant life cycles characterize the early evolution of Fungi.</title>
        <authorList>
            <person name="Amses K.R."/>
            <person name="Simmons D.R."/>
            <person name="Longcore J.E."/>
            <person name="Mondo S.J."/>
            <person name="Seto K."/>
            <person name="Jeronimo G.H."/>
            <person name="Bonds A.E."/>
            <person name="Quandt C.A."/>
            <person name="Davis W.J."/>
            <person name="Chang Y."/>
            <person name="Federici B.A."/>
            <person name="Kuo A."/>
            <person name="LaButti K."/>
            <person name="Pangilinan J."/>
            <person name="Andreopoulos W."/>
            <person name="Tritt A."/>
            <person name="Riley R."/>
            <person name="Hundley H."/>
            <person name="Johnson J."/>
            <person name="Lipzen A."/>
            <person name="Barry K."/>
            <person name="Lang B.F."/>
            <person name="Cuomo C.A."/>
            <person name="Buchler N.E."/>
            <person name="Grigoriev I.V."/>
            <person name="Spatafora J.W."/>
            <person name="Stajich J.E."/>
            <person name="James T.Y."/>
        </authorList>
    </citation>
    <scope>NUCLEOTIDE SEQUENCE</scope>
    <source>
        <strain evidence="4">AG</strain>
    </source>
</reference>
<sequence length="1765" mass="197611">MHSSDTNLNSISNLPFNIHCFVGSDERITLGNSLSILLRAVPEWRPSSDDNVNAGMEGSLPVFVSLCGLLLFRYTSSPSFKMNVAYRTSSVQMTIKTIEFNVSITPRSTFLNLVSHVLSTLSAELPESSLPNIQDVLYININDRDNESPEIVEMSRTGGLYLHFIDIQDCFMTIFSFSNLLSSVYPNAINIKSHWLCMLNGLRTAPLEFASYALYEVPILESEENKTLLNVWNKCPHPDVHQKLGMNAALLQNLFERQASMHPENLAIVQEDPENPVRYTYYTANFLADVVARYINAYPQDNKKTRRAYTFDDEEVFIAHLFPRCAESYIAMLGILKSGSAYVPLDPAFPMERICYILQDCQAKFIITTSELGLKMKDFLEEQKSQGQSIRTQVLIWEEISSTKIVDRECAFIDGMVTHKRKNTSVERPAYVIYTSGTTGNPKGCIIEHRSAVNLVLSESIIFPLSDKDVVFQNFSLAFDASIETIWLAFFNGATLYIPTEDMMHSGAQLAQFINQANITVLSCVPTMLNMMSIGISENELSDDYLLPTVKLLIVGGESCPKDVIEKWSLNGKRRMVNTYGPTEATVIATFGDCKPEDVNVTIGTVVPNYEVYILDAFMNPVPIGAIGELCIGGIGVARGYLNRPDLNQEKFVPNPFSNGSAHSQRLYKSGDLARFIPSHTGKGPSGLPAGSIEHLGRIDMQVKIRGFRVEISEIESVIVSCCEEVENAVVNVWKSKSDDPTEESVELLVAYLVLKHDLMFNEPLLKEVLKARLPYYMVPSIFQTITEIPTLPSGKINRKALPEPVIPKFNIQVPSSDSDLTVVSNLLTPTQRKVAQLWRTVLHLTDQTLEPDSDFFELGGHSMVAAKFVSSLRALAEYRDVTMIDVYKYRKLEEFSGRLEFYSQKSSGSSASINSEMDTVLGSPPIRVIPPGPANVNWFVKNIFMFISLYLVFVFASMQLMVPYLMYSYVNIESFTSIEASENLTITISDLLLHPTDTPNYDTLQNIYGARFDYSAFALMICSLLITWAIYPIVCIAAKWIIIGRFKPGVYPLYGVYYWRWWIVHRMTTMLPLSFFKGSPLLVYIYRAMGAKIGKNVYMGTGHVSCLDMVNIGDNTSIGIDVHLHGYTVKMGKKQPNGRYQGWLVIGPLEIGSNCYIGARTHLAVDSVVQDDVGIAEFSMVPEETVLESGNTYAGSPIERCERAALSCEFADIAENSKELYPDVVDPRRLPHWLAICIQAFFVLGMMLVFMAALIPGSVSMVILINHPSFAYPLTSEIAGDGDERTTSVYWLVVMSVLLVISFIFVLCLEIAAIKWLLLGRSKATRKIFHVDSWLYCRKWFVDCLMQLSLAMLHSMYATLFLPIWFRMLGSKIGKLAEVSTVFHCSPDRLVMKDGSFIADAAYLGPPRICNGWVQISDTIIGEKSFIGNSAFVPTGVEIKNNCLLGVSSRPPLQESPRPKCDRPDTPKSEVSTLVALEVQEALDCTYDPGFTNGISQEVAEGTSWLGSPGLFLPNRATSAKAVSSSRTFNPPWYLYIARLSVEIWRVGLPTLIFGIASLVLFFATTYISAFDWVNELVFWLVFPFAYIFSAVFCCLLVALCKYVIMWKYVPREAPLWSFYVWRTELIGALEEALSNVVLCNHIRGTPFVCWWFRLLGAKIGKNVWLETTMVTEADLLTIGDDCAIRADCTLQTHLFEDRIMKMSYLKIGNGCEIGAWSIALYDGVLEDGSHLGDFSLLMKGERFIENSDMVGIPAQPVSRPKLD</sequence>
<dbReference type="InterPro" id="IPR042099">
    <property type="entry name" value="ANL_N_sf"/>
</dbReference>
<dbReference type="InterPro" id="IPR009081">
    <property type="entry name" value="PP-bd_ACP"/>
</dbReference>
<evidence type="ECO:0000259" key="3">
    <source>
        <dbReference type="PROSITE" id="PS50075"/>
    </source>
</evidence>
<comment type="caution">
    <text evidence="4">The sequence shown here is derived from an EMBL/GenBank/DDBJ whole genome shotgun (WGS) entry which is preliminary data.</text>
</comment>
<reference evidence="4" key="1">
    <citation type="submission" date="2021-06" db="EMBL/GenBank/DDBJ databases">
        <authorList>
            <consortium name="DOE Joint Genome Institute"/>
            <person name="Mondo S.J."/>
            <person name="Amses K.R."/>
            <person name="Simmons D.R."/>
            <person name="Longcore J.E."/>
            <person name="Seto K."/>
            <person name="Alves G.H."/>
            <person name="Bonds A.E."/>
            <person name="Quandt C.A."/>
            <person name="Davis W.J."/>
            <person name="Chang Y."/>
            <person name="Letcher P.M."/>
            <person name="Powell M.J."/>
            <person name="Kuo A."/>
            <person name="Labutti K."/>
            <person name="Pangilinan J."/>
            <person name="Andreopoulos W."/>
            <person name="Tritt A."/>
            <person name="Riley R."/>
            <person name="Hundley H."/>
            <person name="Johnson J."/>
            <person name="Lipzen A."/>
            <person name="Barry K."/>
            <person name="Berbee M.L."/>
            <person name="Buchler N.E."/>
            <person name="Grigoriev I.V."/>
            <person name="Spatafora J.W."/>
            <person name="Stajich J.E."/>
            <person name="James T.Y."/>
        </authorList>
    </citation>
    <scope>NUCLEOTIDE SEQUENCE</scope>
    <source>
        <strain evidence="4">AG</strain>
    </source>
</reference>
<dbReference type="Pfam" id="PF00550">
    <property type="entry name" value="PP-binding"/>
    <property type="match status" value="1"/>
</dbReference>
<dbReference type="InterPro" id="IPR020845">
    <property type="entry name" value="AMP-binding_CS"/>
</dbReference>
<keyword evidence="2" id="KW-1133">Transmembrane helix</keyword>
<dbReference type="GO" id="GO:0005737">
    <property type="term" value="C:cytoplasm"/>
    <property type="evidence" value="ECO:0007669"/>
    <property type="project" value="TreeGrafter"/>
</dbReference>
<evidence type="ECO:0000256" key="2">
    <source>
        <dbReference type="SAM" id="Phobius"/>
    </source>
</evidence>
<feature type="transmembrane region" description="Helical" evidence="2">
    <location>
        <begin position="1018"/>
        <end position="1044"/>
    </location>
</feature>
<protein>
    <recommendedName>
        <fullName evidence="3">Carrier domain-containing protein</fullName>
    </recommendedName>
</protein>
<dbReference type="RefSeq" id="XP_051444499.1">
    <property type="nucleotide sequence ID" value="XM_051593540.1"/>
</dbReference>
<dbReference type="InterPro" id="IPR036736">
    <property type="entry name" value="ACP-like_sf"/>
</dbReference>
<gene>
    <name evidence="4" type="ORF">K450DRAFT_288181</name>
</gene>
<dbReference type="Gene3D" id="2.160.10.10">
    <property type="entry name" value="Hexapeptide repeat proteins"/>
    <property type="match status" value="2"/>
</dbReference>
<dbReference type="EMBL" id="MU620920">
    <property type="protein sequence ID" value="KAI8579495.1"/>
    <property type="molecule type" value="Genomic_DNA"/>
</dbReference>
<dbReference type="PROSITE" id="PS50075">
    <property type="entry name" value="CARRIER"/>
    <property type="match status" value="1"/>
</dbReference>
<dbReference type="InterPro" id="IPR045851">
    <property type="entry name" value="AMP-bd_C_sf"/>
</dbReference>
<evidence type="ECO:0000256" key="1">
    <source>
        <dbReference type="ARBA" id="ARBA00022598"/>
    </source>
</evidence>
<dbReference type="InterPro" id="IPR010071">
    <property type="entry name" value="AA_adenyl_dom"/>
</dbReference>
<proteinExistence type="predicted"/>
<dbReference type="PANTHER" id="PTHR45527">
    <property type="entry name" value="NONRIBOSOMAL PEPTIDE SYNTHETASE"/>
    <property type="match status" value="1"/>
</dbReference>
<dbReference type="PROSITE" id="PS00455">
    <property type="entry name" value="AMP_BINDING"/>
    <property type="match status" value="1"/>
</dbReference>
<feature type="transmembrane region" description="Helical" evidence="2">
    <location>
        <begin position="1234"/>
        <end position="1256"/>
    </location>
</feature>
<dbReference type="InterPro" id="IPR011004">
    <property type="entry name" value="Trimer_LpxA-like_sf"/>
</dbReference>
<keyword evidence="5" id="KW-1185">Reference proteome</keyword>
<dbReference type="Gene3D" id="1.10.1200.10">
    <property type="entry name" value="ACP-like"/>
    <property type="match status" value="1"/>
</dbReference>
<feature type="transmembrane region" description="Helical" evidence="2">
    <location>
        <begin position="1290"/>
        <end position="1319"/>
    </location>
</feature>
<evidence type="ECO:0000313" key="5">
    <source>
        <dbReference type="Proteomes" id="UP001206595"/>
    </source>
</evidence>